<dbReference type="Proteomes" id="UP001201980">
    <property type="component" value="Unassembled WGS sequence"/>
</dbReference>
<feature type="region of interest" description="Disordered" evidence="1">
    <location>
        <begin position="101"/>
        <end position="122"/>
    </location>
</feature>
<evidence type="ECO:0000313" key="3">
    <source>
        <dbReference type="Proteomes" id="UP001201980"/>
    </source>
</evidence>
<reference evidence="2" key="1">
    <citation type="submission" date="2022-07" db="EMBL/GenBank/DDBJ databases">
        <title>Draft genome sequence of Zalerion maritima ATCC 34329, a (micro)plastics degrading marine fungus.</title>
        <authorList>
            <person name="Paco A."/>
            <person name="Goncalves M.F.M."/>
            <person name="Rocha-Santos T.A.P."/>
            <person name="Alves A."/>
        </authorList>
    </citation>
    <scope>NUCLEOTIDE SEQUENCE</scope>
    <source>
        <strain evidence="2">ATCC 34329</strain>
    </source>
</reference>
<dbReference type="EMBL" id="JAKWBI020000153">
    <property type="protein sequence ID" value="KAJ2901398.1"/>
    <property type="molecule type" value="Genomic_DNA"/>
</dbReference>
<evidence type="ECO:0000256" key="1">
    <source>
        <dbReference type="SAM" id="MobiDB-lite"/>
    </source>
</evidence>
<gene>
    <name evidence="2" type="ORF">MKZ38_001880</name>
</gene>
<evidence type="ECO:0000313" key="2">
    <source>
        <dbReference type="EMBL" id="KAJ2901398.1"/>
    </source>
</evidence>
<organism evidence="2 3">
    <name type="scientific">Zalerion maritima</name>
    <dbReference type="NCBI Taxonomy" id="339359"/>
    <lineage>
        <taxon>Eukaryota</taxon>
        <taxon>Fungi</taxon>
        <taxon>Dikarya</taxon>
        <taxon>Ascomycota</taxon>
        <taxon>Pezizomycotina</taxon>
        <taxon>Sordariomycetes</taxon>
        <taxon>Lulworthiomycetidae</taxon>
        <taxon>Lulworthiales</taxon>
        <taxon>Lulworthiaceae</taxon>
        <taxon>Zalerion</taxon>
    </lineage>
</organism>
<dbReference type="AlphaFoldDB" id="A0AAD5WSW0"/>
<sequence length="246" mass="26531">MLRSSQDENFHMKPRGITKAQYLHRVLGGRGPFSWMAIHSAARSMFSQRNTLPIGSRLLRGRSIVDWEPTAILCLKFSPCVDAIFRDRMLCNPDVSRASGSKAFPDASTKNPHHLSESGGRAKTVLGDGTAGSARLGVLLIEWSQTRASRRGIVAIVEMSLFAPGFPATKLQPHETAGSLDHLGNGCSIYISVPGRGRTENQGMHPKSGVICGAGSIFHFLPSFKVVIVDEAGLNLTSGYSEAAQD</sequence>
<accession>A0AAD5WSW0</accession>
<keyword evidence="3" id="KW-1185">Reference proteome</keyword>
<name>A0AAD5WSW0_9PEZI</name>
<protein>
    <submittedName>
        <fullName evidence="2">Uncharacterized protein</fullName>
    </submittedName>
</protein>
<proteinExistence type="predicted"/>
<comment type="caution">
    <text evidence="2">The sequence shown here is derived from an EMBL/GenBank/DDBJ whole genome shotgun (WGS) entry which is preliminary data.</text>
</comment>